<dbReference type="SUPFAM" id="SSF51735">
    <property type="entry name" value="NAD(P)-binding Rossmann-fold domains"/>
    <property type="match status" value="1"/>
</dbReference>
<sequence>MDLNSLFGIKDKIVLITGGSRGIGLMIAKGFIANGAKVYISSRKAEVCDQVAKELSAKGPGKAVSVPADLQKLSECKRLIAEIAKREEKLHVLVNNAGASWAAPFESFPDEAFEKVMNLNLKRIFSLTQSAFPLLEKAGTKEDPARVINIGSIEGESTGLEIYAYSASKAALHHLTRSMAGNLSNRNITFNTIAPGFFESKMTTQLIKNHKNVLLNNTPLNRFGTEEDVAGTCIYLTSRAGAYTTGATIVVDGGLLCNPLIAKL</sequence>
<keyword evidence="6" id="KW-1185">Reference proteome</keyword>
<keyword evidence="3" id="KW-0560">Oxidoreductase</keyword>
<dbReference type="FunFam" id="3.40.50.720:FF:000084">
    <property type="entry name" value="Short-chain dehydrogenase reductase"/>
    <property type="match status" value="1"/>
</dbReference>
<dbReference type="PRINTS" id="PR00081">
    <property type="entry name" value="GDHRDH"/>
</dbReference>
<reference evidence="5 6" key="1">
    <citation type="submission" date="2018-08" db="EMBL/GenBank/DDBJ databases">
        <title>Genome and evolution of the arbuscular mycorrhizal fungus Diversispora epigaea (formerly Glomus versiforme) and its bacterial endosymbionts.</title>
        <authorList>
            <person name="Sun X."/>
            <person name="Fei Z."/>
            <person name="Harrison M."/>
        </authorList>
    </citation>
    <scope>NUCLEOTIDE SEQUENCE [LARGE SCALE GENOMIC DNA]</scope>
    <source>
        <strain evidence="5 6">IT104</strain>
    </source>
</reference>
<evidence type="ECO:0000313" key="6">
    <source>
        <dbReference type="Proteomes" id="UP000266861"/>
    </source>
</evidence>
<evidence type="ECO:0000256" key="3">
    <source>
        <dbReference type="ARBA" id="ARBA00023002"/>
    </source>
</evidence>
<comment type="similarity">
    <text evidence="1 4">Belongs to the short-chain dehydrogenases/reductases (SDR) family.</text>
</comment>
<proteinExistence type="inferred from homology"/>
<dbReference type="PRINTS" id="PR00080">
    <property type="entry name" value="SDRFAMILY"/>
</dbReference>
<dbReference type="Proteomes" id="UP000266861">
    <property type="component" value="Unassembled WGS sequence"/>
</dbReference>
<dbReference type="PROSITE" id="PS00061">
    <property type="entry name" value="ADH_SHORT"/>
    <property type="match status" value="1"/>
</dbReference>
<dbReference type="InterPro" id="IPR036291">
    <property type="entry name" value="NAD(P)-bd_dom_sf"/>
</dbReference>
<evidence type="ECO:0000256" key="1">
    <source>
        <dbReference type="ARBA" id="ARBA00006484"/>
    </source>
</evidence>
<comment type="caution">
    <text evidence="5">The sequence shown here is derived from an EMBL/GenBank/DDBJ whole genome shotgun (WGS) entry which is preliminary data.</text>
</comment>
<protein>
    <submittedName>
        <fullName evidence="5">Uncharacterized protein</fullName>
    </submittedName>
</protein>
<keyword evidence="2" id="KW-0521">NADP</keyword>
<evidence type="ECO:0000313" key="5">
    <source>
        <dbReference type="EMBL" id="RHZ70354.1"/>
    </source>
</evidence>
<dbReference type="Pfam" id="PF00106">
    <property type="entry name" value="adh_short"/>
    <property type="match status" value="1"/>
</dbReference>
<evidence type="ECO:0000256" key="4">
    <source>
        <dbReference type="RuleBase" id="RU000363"/>
    </source>
</evidence>
<organism evidence="5 6">
    <name type="scientific">Diversispora epigaea</name>
    <dbReference type="NCBI Taxonomy" id="1348612"/>
    <lineage>
        <taxon>Eukaryota</taxon>
        <taxon>Fungi</taxon>
        <taxon>Fungi incertae sedis</taxon>
        <taxon>Mucoromycota</taxon>
        <taxon>Glomeromycotina</taxon>
        <taxon>Glomeromycetes</taxon>
        <taxon>Diversisporales</taxon>
        <taxon>Diversisporaceae</taxon>
        <taxon>Diversispora</taxon>
    </lineage>
</organism>
<accession>A0A397IAE7</accession>
<dbReference type="Gene3D" id="3.40.50.720">
    <property type="entry name" value="NAD(P)-binding Rossmann-like Domain"/>
    <property type="match status" value="1"/>
</dbReference>
<dbReference type="AlphaFoldDB" id="A0A397IAE7"/>
<dbReference type="InterPro" id="IPR002347">
    <property type="entry name" value="SDR_fam"/>
</dbReference>
<dbReference type="PANTHER" id="PTHR43618">
    <property type="entry name" value="7-ALPHA-HYDROXYSTEROID DEHYDROGENASE"/>
    <property type="match status" value="1"/>
</dbReference>
<dbReference type="GO" id="GO:0016491">
    <property type="term" value="F:oxidoreductase activity"/>
    <property type="evidence" value="ECO:0007669"/>
    <property type="project" value="UniProtKB-KW"/>
</dbReference>
<dbReference type="PANTHER" id="PTHR43618:SF17">
    <property type="entry name" value="RHAMNOLIPIDS BIOSYNTHESIS 3-OXOACYL-[ACYL-CARRIER-PROTEIN] REDUCTASE"/>
    <property type="match status" value="1"/>
</dbReference>
<dbReference type="STRING" id="1348612.A0A397IAE7"/>
<name>A0A397IAE7_9GLOM</name>
<dbReference type="OrthoDB" id="294295at2759"/>
<dbReference type="InterPro" id="IPR020904">
    <property type="entry name" value="Sc_DH/Rdtase_CS"/>
</dbReference>
<dbReference type="InterPro" id="IPR052178">
    <property type="entry name" value="Sec_Metab_Biosynth_SDR"/>
</dbReference>
<gene>
    <name evidence="5" type="ORF">Glove_272g38</name>
</gene>
<evidence type="ECO:0000256" key="2">
    <source>
        <dbReference type="ARBA" id="ARBA00022857"/>
    </source>
</evidence>
<dbReference type="EMBL" id="PQFF01000249">
    <property type="protein sequence ID" value="RHZ70354.1"/>
    <property type="molecule type" value="Genomic_DNA"/>
</dbReference>